<evidence type="ECO:0000256" key="2">
    <source>
        <dbReference type="ARBA" id="ARBA00022603"/>
    </source>
</evidence>
<feature type="binding site" evidence="6">
    <location>
        <position position="161"/>
    </location>
    <ligand>
        <name>S-adenosyl-L-methionine</name>
        <dbReference type="ChEBI" id="CHEBI:59789"/>
    </ligand>
</feature>
<dbReference type="EMBL" id="CP002865">
    <property type="protein sequence ID" value="AEI38005.1"/>
    <property type="molecule type" value="Genomic_DNA"/>
</dbReference>
<keyword evidence="4 5" id="KW-0949">S-adenosyl-L-methionine</keyword>
<dbReference type="InterPro" id="IPR022641">
    <property type="entry name" value="CheR_N"/>
</dbReference>
<dbReference type="Pfam" id="PF03705">
    <property type="entry name" value="CheR_N"/>
    <property type="match status" value="1"/>
</dbReference>
<comment type="function">
    <text evidence="5">Methylation of the membrane-bound methyl-accepting chemotaxis proteins (MCP) to form gamma-glutamyl methyl ester residues in MCP.</text>
</comment>
<feature type="binding site" evidence="6">
    <location>
        <position position="93"/>
    </location>
    <ligand>
        <name>S-adenosyl-L-methionine</name>
        <dbReference type="ChEBI" id="CHEBI:59789"/>
    </ligand>
</feature>
<evidence type="ECO:0000256" key="1">
    <source>
        <dbReference type="ARBA" id="ARBA00001541"/>
    </source>
</evidence>
<feature type="binding site" evidence="6">
    <location>
        <begin position="232"/>
        <end position="233"/>
    </location>
    <ligand>
        <name>S-adenosyl-L-methionine</name>
        <dbReference type="ChEBI" id="CHEBI:59789"/>
    </ligand>
</feature>
<feature type="binding site" evidence="6">
    <location>
        <position position="87"/>
    </location>
    <ligand>
        <name>S-adenosyl-L-methionine</name>
        <dbReference type="ChEBI" id="CHEBI:59789"/>
    </ligand>
</feature>
<evidence type="ECO:0000259" key="7">
    <source>
        <dbReference type="PROSITE" id="PS50123"/>
    </source>
</evidence>
<dbReference type="EC" id="2.1.1.80" evidence="5"/>
<feature type="binding site" evidence="6">
    <location>
        <position position="89"/>
    </location>
    <ligand>
        <name>S-adenosyl-L-methionine</name>
        <dbReference type="ChEBI" id="CHEBI:59789"/>
    </ligand>
</feature>
<protein>
    <recommendedName>
        <fullName evidence="5">Chemotaxis protein methyltransferase</fullName>
        <ecNumber evidence="5">2.1.1.80</ecNumber>
    </recommendedName>
</protein>
<evidence type="ECO:0000256" key="5">
    <source>
        <dbReference type="PIRNR" id="PIRNR000410"/>
    </source>
</evidence>
<reference evidence="8 9" key="1">
    <citation type="journal article" date="2011" name="J. Bacteriol.">
        <title>Genome sequence of the ethanol-producing Zymomonas mobilis subsp. pomaceae lectotype strain ATCC 29192.</title>
        <authorList>
            <person name="Kouvelis V.N."/>
            <person name="Davenport K.W."/>
            <person name="Brettin T.S."/>
            <person name="Bruce D."/>
            <person name="Detter C."/>
            <person name="Han C.S."/>
            <person name="Nolan M."/>
            <person name="Tapia R."/>
            <person name="Damoulaki A."/>
            <person name="Kyrpides N.C."/>
            <person name="Typas M.A."/>
            <person name="Pappas K.M."/>
        </authorList>
    </citation>
    <scope>NUCLEOTIDE SEQUENCE [LARGE SCALE GENOMIC DNA]</scope>
    <source>
        <strain evidence="9">ATCC 29192 / DSM 22645 / JCM 10191 / CCUG 17912 / NBRC 13757 / NCIMB 11200 / NRRL B-4491 / Barker I</strain>
    </source>
</reference>
<feature type="binding site" evidence="6">
    <location>
        <position position="131"/>
    </location>
    <ligand>
        <name>S-adenosyl-L-methionine</name>
        <dbReference type="ChEBI" id="CHEBI:59789"/>
    </ligand>
</feature>
<dbReference type="HOGENOM" id="CLU_025854_0_0_5"/>
<evidence type="ECO:0000313" key="8">
    <source>
        <dbReference type="EMBL" id="AEI38005.1"/>
    </source>
</evidence>
<dbReference type="PATRIC" id="fig|579138.3.peg.1176"/>
<evidence type="ECO:0000256" key="3">
    <source>
        <dbReference type="ARBA" id="ARBA00022679"/>
    </source>
</evidence>
<dbReference type="GO" id="GO:0032259">
    <property type="term" value="P:methylation"/>
    <property type="evidence" value="ECO:0007669"/>
    <property type="project" value="UniProtKB-KW"/>
</dbReference>
<sequence length="289" mass="33350">MNSLDMRDDVRQDRREFEYTQSDFEQVKHLVYQNAGITLQASKTNLVYSRLSKRLRACGLQRFSDYLALLKKDDEERTRAVTALTTNHTSFFREKHHFDHFTAHVWPQLKAKLEAGDRVRIWSAGCSSGEEPYSIAMALAGTDRNLPNWLLKHDFRILASDLAPHVLATAREGMYAMTIAQSIPPNLRNIWMESDGDQMVVHPLLKELIAFRELNLLGNWPMRHQFDVIFCRNVMIYFDDTTKNTLFQNFSKKLLGGGMLYIGHSERLIGKAASDFVSKGQTIYQKRAM</sequence>
<dbReference type="SUPFAM" id="SSF53335">
    <property type="entry name" value="S-adenosyl-L-methionine-dependent methyltransferases"/>
    <property type="match status" value="1"/>
</dbReference>
<feature type="domain" description="CheR-type methyltransferase" evidence="7">
    <location>
        <begin position="12"/>
        <end position="289"/>
    </location>
</feature>
<dbReference type="Pfam" id="PF01739">
    <property type="entry name" value="CheR"/>
    <property type="match status" value="1"/>
</dbReference>
<dbReference type="Proteomes" id="UP000000491">
    <property type="component" value="Chromosome"/>
</dbReference>
<dbReference type="SMART" id="SM00138">
    <property type="entry name" value="MeTrc"/>
    <property type="match status" value="1"/>
</dbReference>
<dbReference type="InterPro" id="IPR036804">
    <property type="entry name" value="CheR_N_sf"/>
</dbReference>
<dbReference type="InterPro" id="IPR029063">
    <property type="entry name" value="SAM-dependent_MTases_sf"/>
</dbReference>
<dbReference type="AlphaFoldDB" id="F8ETI0"/>
<dbReference type="Gene3D" id="3.40.50.150">
    <property type="entry name" value="Vaccinia Virus protein VP39"/>
    <property type="match status" value="1"/>
</dbReference>
<organism evidence="8 9">
    <name type="scientific">Zymomonas mobilis subsp. pomaceae (strain ATCC 29192 / DSM 22645 / JCM 10191 / CCUG 17912 / NBRC 13757 / NCIMB 11200 / NRRL B-4491 / Barker I)</name>
    <dbReference type="NCBI Taxonomy" id="579138"/>
    <lineage>
        <taxon>Bacteria</taxon>
        <taxon>Pseudomonadati</taxon>
        <taxon>Pseudomonadota</taxon>
        <taxon>Alphaproteobacteria</taxon>
        <taxon>Sphingomonadales</taxon>
        <taxon>Zymomonadaceae</taxon>
        <taxon>Zymomonas</taxon>
    </lineage>
</organism>
<dbReference type="SUPFAM" id="SSF47757">
    <property type="entry name" value="Chemotaxis receptor methyltransferase CheR, N-terminal domain"/>
    <property type="match status" value="1"/>
</dbReference>
<dbReference type="RefSeq" id="WP_013934400.1">
    <property type="nucleotide sequence ID" value="NC_015709.1"/>
</dbReference>
<name>F8ETI0_ZYMMT</name>
<feature type="binding site" evidence="6">
    <location>
        <begin position="215"/>
        <end position="216"/>
    </location>
    <ligand>
        <name>S-adenosyl-L-methionine</name>
        <dbReference type="ChEBI" id="CHEBI:59789"/>
    </ligand>
</feature>
<dbReference type="Gene3D" id="1.10.155.10">
    <property type="entry name" value="Chemotaxis receptor methyltransferase CheR, N-terminal domain"/>
    <property type="match status" value="1"/>
</dbReference>
<dbReference type="PANTHER" id="PTHR24422">
    <property type="entry name" value="CHEMOTAXIS PROTEIN METHYLTRANSFERASE"/>
    <property type="match status" value="1"/>
</dbReference>
<gene>
    <name evidence="8" type="ordered locus">Zymop_1109</name>
</gene>
<dbReference type="STRING" id="579138.Zymop_1109"/>
<dbReference type="PANTHER" id="PTHR24422:SF19">
    <property type="entry name" value="CHEMOTAXIS PROTEIN METHYLTRANSFERASE"/>
    <property type="match status" value="1"/>
</dbReference>
<keyword evidence="3 5" id="KW-0808">Transferase</keyword>
<dbReference type="eggNOG" id="COG1352">
    <property type="taxonomic scope" value="Bacteria"/>
</dbReference>
<dbReference type="KEGG" id="zmp:Zymop_1109"/>
<accession>F8ETI0</accession>
<dbReference type="InterPro" id="IPR026024">
    <property type="entry name" value="Chemotaxis_MeTrfase_CheR"/>
</dbReference>
<keyword evidence="2 5" id="KW-0489">Methyltransferase</keyword>
<dbReference type="InterPro" id="IPR022642">
    <property type="entry name" value="CheR_C"/>
</dbReference>
<dbReference type="InterPro" id="IPR050903">
    <property type="entry name" value="Bact_Chemotaxis_MeTrfase"/>
</dbReference>
<evidence type="ECO:0000256" key="4">
    <source>
        <dbReference type="ARBA" id="ARBA00022691"/>
    </source>
</evidence>
<comment type="catalytic activity">
    <reaction evidence="1 5">
        <text>L-glutamyl-[protein] + S-adenosyl-L-methionine = [protein]-L-glutamate 5-O-methyl ester + S-adenosyl-L-homocysteine</text>
        <dbReference type="Rhea" id="RHEA:24452"/>
        <dbReference type="Rhea" id="RHEA-COMP:10208"/>
        <dbReference type="Rhea" id="RHEA-COMP:10311"/>
        <dbReference type="ChEBI" id="CHEBI:29973"/>
        <dbReference type="ChEBI" id="CHEBI:57856"/>
        <dbReference type="ChEBI" id="CHEBI:59789"/>
        <dbReference type="ChEBI" id="CHEBI:82795"/>
        <dbReference type="EC" id="2.1.1.80"/>
    </reaction>
</comment>
<evidence type="ECO:0000313" key="9">
    <source>
        <dbReference type="Proteomes" id="UP000000491"/>
    </source>
</evidence>
<dbReference type="GO" id="GO:0008983">
    <property type="term" value="F:protein-glutamate O-methyltransferase activity"/>
    <property type="evidence" value="ECO:0007669"/>
    <property type="project" value="UniProtKB-EC"/>
</dbReference>
<dbReference type="PROSITE" id="PS50123">
    <property type="entry name" value="CHER"/>
    <property type="match status" value="1"/>
</dbReference>
<dbReference type="PIRSF" id="PIRSF000410">
    <property type="entry name" value="CheR"/>
    <property type="match status" value="1"/>
</dbReference>
<dbReference type="InterPro" id="IPR000780">
    <property type="entry name" value="CheR_MeTrfase"/>
</dbReference>
<evidence type="ECO:0000256" key="6">
    <source>
        <dbReference type="PIRSR" id="PIRSR000410-1"/>
    </source>
</evidence>
<proteinExistence type="predicted"/>
<dbReference type="PRINTS" id="PR00996">
    <property type="entry name" value="CHERMTFRASE"/>
</dbReference>